<evidence type="ECO:0000256" key="2">
    <source>
        <dbReference type="SAM" id="SignalP"/>
    </source>
</evidence>
<dbReference type="AlphaFoldDB" id="A0A4Y8PTQ8"/>
<gene>
    <name evidence="3" type="ORF">B5M42_20890</name>
</gene>
<accession>A0A4Y8PTQ8</accession>
<feature type="chain" id="PRO_5021381660" evidence="2">
    <location>
        <begin position="24"/>
        <end position="289"/>
    </location>
</feature>
<dbReference type="Proteomes" id="UP000298246">
    <property type="component" value="Unassembled WGS sequence"/>
</dbReference>
<protein>
    <submittedName>
        <fullName evidence="3">Membrane-anchored protein</fullName>
    </submittedName>
</protein>
<feature type="signal peptide" evidence="2">
    <location>
        <begin position="1"/>
        <end position="23"/>
    </location>
</feature>
<keyword evidence="1" id="KW-1133">Transmembrane helix</keyword>
<sequence length="289" mass="31598">MKVWKAAAIALIGAVALSGSAGAESEAQYQWTAGGKTVSLGKMATLDLGSEFVFLDADNTRKMLTDSHNQSSGQEIGAVFPLDEQAGWEVLFEYEDAGHISDEEKTEIDAKGILKAYREGTEKSNKERAAEDQLFVTGWDIAPFYEEQHHNLTWSMLGEDAQKQELVNYNVRLLTRTGYISAVLVSDPAHRAADQKVLAEQILPKLNVVQGQRYEDFNPAKDKVSKYGLTALILGGAGLAVAKKVGLLAVVVLLLKKLWIVLIIGFGVIARFSKGLLARFRNRSSSRGL</sequence>
<feature type="transmembrane region" description="Helical" evidence="1">
    <location>
        <begin position="258"/>
        <end position="277"/>
    </location>
</feature>
<dbReference type="RefSeq" id="WP_134756383.1">
    <property type="nucleotide sequence ID" value="NZ_MYFO02000019.1"/>
</dbReference>
<dbReference type="OrthoDB" id="196355at2"/>
<dbReference type="InterPro" id="IPR018682">
    <property type="entry name" value="DUF2167_membr"/>
</dbReference>
<keyword evidence="1" id="KW-0812">Transmembrane</keyword>
<dbReference type="EMBL" id="MYFO01000037">
    <property type="protein sequence ID" value="TFE84231.1"/>
    <property type="molecule type" value="Genomic_DNA"/>
</dbReference>
<keyword evidence="4" id="KW-1185">Reference proteome</keyword>
<keyword evidence="1" id="KW-0472">Membrane</keyword>
<name>A0A4Y8PTQ8_9BACL</name>
<proteinExistence type="predicted"/>
<evidence type="ECO:0000313" key="3">
    <source>
        <dbReference type="EMBL" id="TFE84231.1"/>
    </source>
</evidence>
<keyword evidence="2" id="KW-0732">Signal</keyword>
<evidence type="ECO:0000313" key="4">
    <source>
        <dbReference type="Proteomes" id="UP000298246"/>
    </source>
</evidence>
<comment type="caution">
    <text evidence="3">The sequence shown here is derived from an EMBL/GenBank/DDBJ whole genome shotgun (WGS) entry which is preliminary data.</text>
</comment>
<evidence type="ECO:0000256" key="1">
    <source>
        <dbReference type="SAM" id="Phobius"/>
    </source>
</evidence>
<reference evidence="3 4" key="1">
    <citation type="submission" date="2017-03" db="EMBL/GenBank/DDBJ databases">
        <title>Isolation of Levoglucosan Utilizing Bacteria.</title>
        <authorList>
            <person name="Arya A.S."/>
        </authorList>
    </citation>
    <scope>NUCLEOTIDE SEQUENCE [LARGE SCALE GENOMIC DNA]</scope>
    <source>
        <strain evidence="3 4">MEC069</strain>
    </source>
</reference>
<dbReference type="Pfam" id="PF09935">
    <property type="entry name" value="DUF2167"/>
    <property type="match status" value="1"/>
</dbReference>
<organism evidence="3 4">
    <name type="scientific">Paenibacillus athensensis</name>
    <dbReference type="NCBI Taxonomy" id="1967502"/>
    <lineage>
        <taxon>Bacteria</taxon>
        <taxon>Bacillati</taxon>
        <taxon>Bacillota</taxon>
        <taxon>Bacilli</taxon>
        <taxon>Bacillales</taxon>
        <taxon>Paenibacillaceae</taxon>
        <taxon>Paenibacillus</taxon>
    </lineage>
</organism>